<comment type="subcellular location">
    <subcellularLocation>
        <location evidence="3">Cytoplasm</location>
    </subcellularLocation>
</comment>
<evidence type="ECO:0000259" key="4">
    <source>
        <dbReference type="Pfam" id="PF02576"/>
    </source>
</evidence>
<comment type="similarity">
    <text evidence="3">Belongs to the RimP family.</text>
</comment>
<organism evidence="6">
    <name type="scientific">candidate division WOR-3 bacterium</name>
    <dbReference type="NCBI Taxonomy" id="2052148"/>
    <lineage>
        <taxon>Bacteria</taxon>
        <taxon>Bacteria division WOR-3</taxon>
    </lineage>
</organism>
<dbReference type="PANTHER" id="PTHR33867:SF1">
    <property type="entry name" value="RIBOSOME MATURATION FACTOR RIMP"/>
    <property type="match status" value="1"/>
</dbReference>
<comment type="caution">
    <text evidence="6">The sequence shown here is derived from an EMBL/GenBank/DDBJ whole genome shotgun (WGS) entry which is preliminary data.</text>
</comment>
<dbReference type="GO" id="GO:0000028">
    <property type="term" value="P:ribosomal small subunit assembly"/>
    <property type="evidence" value="ECO:0007669"/>
    <property type="project" value="TreeGrafter"/>
</dbReference>
<dbReference type="Pfam" id="PF02576">
    <property type="entry name" value="RimP_N"/>
    <property type="match status" value="1"/>
</dbReference>
<keyword evidence="1 3" id="KW-0963">Cytoplasm</keyword>
<dbReference type="InterPro" id="IPR003728">
    <property type="entry name" value="Ribosome_maturation_RimP"/>
</dbReference>
<feature type="domain" description="Ribosome maturation factor RimP N-terminal" evidence="4">
    <location>
        <begin position="16"/>
        <end position="87"/>
    </location>
</feature>
<dbReference type="GO" id="GO:0006412">
    <property type="term" value="P:translation"/>
    <property type="evidence" value="ECO:0007669"/>
    <property type="project" value="TreeGrafter"/>
</dbReference>
<evidence type="ECO:0000259" key="5">
    <source>
        <dbReference type="Pfam" id="PF17384"/>
    </source>
</evidence>
<dbReference type="CDD" id="cd01734">
    <property type="entry name" value="YlxS_C"/>
    <property type="match status" value="1"/>
</dbReference>
<evidence type="ECO:0000256" key="3">
    <source>
        <dbReference type="HAMAP-Rule" id="MF_01077"/>
    </source>
</evidence>
<dbReference type="Pfam" id="PF17384">
    <property type="entry name" value="DUF150_C"/>
    <property type="match status" value="1"/>
</dbReference>
<gene>
    <name evidence="3" type="primary">rimP</name>
    <name evidence="6" type="ORF">ENU72_00420</name>
</gene>
<dbReference type="Gene3D" id="3.30.300.70">
    <property type="entry name" value="RimP-like superfamily, N-terminal"/>
    <property type="match status" value="1"/>
</dbReference>
<dbReference type="SUPFAM" id="SSF74942">
    <property type="entry name" value="YhbC-like, C-terminal domain"/>
    <property type="match status" value="1"/>
</dbReference>
<dbReference type="SUPFAM" id="SSF75420">
    <property type="entry name" value="YhbC-like, N-terminal domain"/>
    <property type="match status" value="1"/>
</dbReference>
<evidence type="ECO:0000313" key="6">
    <source>
        <dbReference type="EMBL" id="HGK53476.1"/>
    </source>
</evidence>
<dbReference type="PANTHER" id="PTHR33867">
    <property type="entry name" value="RIBOSOME MATURATION FACTOR RIMP"/>
    <property type="match status" value="1"/>
</dbReference>
<protein>
    <recommendedName>
        <fullName evidence="3">Ribosome maturation factor RimP</fullName>
    </recommendedName>
</protein>
<accession>A0A7V4E1T3</accession>
<reference evidence="6" key="1">
    <citation type="journal article" date="2020" name="mSystems">
        <title>Genome- and Community-Level Interaction Insights into Carbon Utilization and Element Cycling Functions of Hydrothermarchaeota in Hydrothermal Sediment.</title>
        <authorList>
            <person name="Zhou Z."/>
            <person name="Liu Y."/>
            <person name="Xu W."/>
            <person name="Pan J."/>
            <person name="Luo Z.H."/>
            <person name="Li M."/>
        </authorList>
    </citation>
    <scope>NUCLEOTIDE SEQUENCE [LARGE SCALE GENOMIC DNA]</scope>
    <source>
        <strain evidence="6">SpSt-695</strain>
    </source>
</reference>
<dbReference type="InterPro" id="IPR036847">
    <property type="entry name" value="RimP_C_sf"/>
</dbReference>
<comment type="function">
    <text evidence="3">Required for maturation of 30S ribosomal subunits.</text>
</comment>
<dbReference type="HAMAP" id="MF_01077">
    <property type="entry name" value="RimP"/>
    <property type="match status" value="1"/>
</dbReference>
<name>A0A7V4E1T3_UNCW3</name>
<dbReference type="EMBL" id="DTDP01000015">
    <property type="protein sequence ID" value="HGK53476.1"/>
    <property type="molecule type" value="Genomic_DNA"/>
</dbReference>
<dbReference type="GO" id="GO:0005829">
    <property type="term" value="C:cytosol"/>
    <property type="evidence" value="ECO:0007669"/>
    <property type="project" value="TreeGrafter"/>
</dbReference>
<proteinExistence type="inferred from homology"/>
<evidence type="ECO:0000256" key="2">
    <source>
        <dbReference type="ARBA" id="ARBA00022517"/>
    </source>
</evidence>
<sequence length="156" mass="18352">MEMFEKEEIEKKLEEILEPFLKEEGFFLVDINWKGVGRSGKIEVFVDKNEGVTAEDTKKLAEDILEILHLKEIPLDYILEVSSPGLDRILKKKKEYRWACGKKIKVIYGEGKEEKGTLVFVNDEKIGIEKEKEIVYIFFNEIKKAQLIEWENYGKY</sequence>
<dbReference type="AlphaFoldDB" id="A0A7V4E1T3"/>
<keyword evidence="2 3" id="KW-0690">Ribosome biogenesis</keyword>
<dbReference type="InterPro" id="IPR028998">
    <property type="entry name" value="RimP_C"/>
</dbReference>
<feature type="domain" description="Ribosome maturation factor RimP C-terminal" evidence="5">
    <location>
        <begin position="90"/>
        <end position="148"/>
    </location>
</feature>
<dbReference type="InterPro" id="IPR035956">
    <property type="entry name" value="RimP_N_sf"/>
</dbReference>
<dbReference type="InterPro" id="IPR028989">
    <property type="entry name" value="RimP_N"/>
</dbReference>
<evidence type="ECO:0000256" key="1">
    <source>
        <dbReference type="ARBA" id="ARBA00022490"/>
    </source>
</evidence>